<name>A0AAE0YP25_9GAST</name>
<evidence type="ECO:0000256" key="1">
    <source>
        <dbReference type="SAM" id="MobiDB-lite"/>
    </source>
</evidence>
<keyword evidence="3" id="KW-1185">Reference proteome</keyword>
<gene>
    <name evidence="2" type="ORF">RRG08_024421</name>
</gene>
<dbReference type="Proteomes" id="UP001283361">
    <property type="component" value="Unassembled WGS sequence"/>
</dbReference>
<accession>A0AAE0YP25</accession>
<reference evidence="2" key="1">
    <citation type="journal article" date="2023" name="G3 (Bethesda)">
        <title>A reference genome for the long-term kleptoplast-retaining sea slug Elysia crispata morphotype clarki.</title>
        <authorList>
            <person name="Eastman K.E."/>
            <person name="Pendleton A.L."/>
            <person name="Shaikh M.A."/>
            <person name="Suttiyut T."/>
            <person name="Ogas R."/>
            <person name="Tomko P."/>
            <person name="Gavelis G."/>
            <person name="Widhalm J.R."/>
            <person name="Wisecaver J.H."/>
        </authorList>
    </citation>
    <scope>NUCLEOTIDE SEQUENCE</scope>
    <source>
        <strain evidence="2">ECLA1</strain>
    </source>
</reference>
<proteinExistence type="predicted"/>
<comment type="caution">
    <text evidence="2">The sequence shown here is derived from an EMBL/GenBank/DDBJ whole genome shotgun (WGS) entry which is preliminary data.</text>
</comment>
<organism evidence="2 3">
    <name type="scientific">Elysia crispata</name>
    <name type="common">lettuce slug</name>
    <dbReference type="NCBI Taxonomy" id="231223"/>
    <lineage>
        <taxon>Eukaryota</taxon>
        <taxon>Metazoa</taxon>
        <taxon>Spiralia</taxon>
        <taxon>Lophotrochozoa</taxon>
        <taxon>Mollusca</taxon>
        <taxon>Gastropoda</taxon>
        <taxon>Heterobranchia</taxon>
        <taxon>Euthyneura</taxon>
        <taxon>Panpulmonata</taxon>
        <taxon>Sacoglossa</taxon>
        <taxon>Placobranchoidea</taxon>
        <taxon>Plakobranchidae</taxon>
        <taxon>Elysia</taxon>
    </lineage>
</organism>
<evidence type="ECO:0000313" key="3">
    <source>
        <dbReference type="Proteomes" id="UP001283361"/>
    </source>
</evidence>
<sequence>MQSPSSPTSHFLSSCNRNLHHGGGRESPYEANSEITIGRDEMKPVERDRVEDVGQAMALCALFVYPAARRTLAVFEV</sequence>
<evidence type="ECO:0000313" key="2">
    <source>
        <dbReference type="EMBL" id="KAK3753144.1"/>
    </source>
</evidence>
<dbReference type="AlphaFoldDB" id="A0AAE0YP25"/>
<protein>
    <submittedName>
        <fullName evidence="2">Uncharacterized protein</fullName>
    </submittedName>
</protein>
<feature type="region of interest" description="Disordered" evidence="1">
    <location>
        <begin position="1"/>
        <end position="44"/>
    </location>
</feature>
<dbReference type="EMBL" id="JAWDGP010005718">
    <property type="protein sequence ID" value="KAK3753144.1"/>
    <property type="molecule type" value="Genomic_DNA"/>
</dbReference>
<feature type="compositionally biased region" description="Low complexity" evidence="1">
    <location>
        <begin position="1"/>
        <end position="14"/>
    </location>
</feature>